<protein>
    <submittedName>
        <fullName evidence="2">Uncharacterized protein</fullName>
    </submittedName>
</protein>
<evidence type="ECO:0000313" key="2">
    <source>
        <dbReference type="EMBL" id="RVX02342.1"/>
    </source>
</evidence>
<keyword evidence="1" id="KW-0812">Transmembrane</keyword>
<evidence type="ECO:0000256" key="1">
    <source>
        <dbReference type="SAM" id="Phobius"/>
    </source>
</evidence>
<proteinExistence type="predicted"/>
<dbReference type="EMBL" id="QGNW01000071">
    <property type="protein sequence ID" value="RVX02342.1"/>
    <property type="molecule type" value="Genomic_DNA"/>
</dbReference>
<dbReference type="Proteomes" id="UP000288805">
    <property type="component" value="Unassembled WGS sequence"/>
</dbReference>
<accession>A0A438J082</accession>
<keyword evidence="1" id="KW-1133">Transmembrane helix</keyword>
<name>A0A438J082_VITVI</name>
<comment type="caution">
    <text evidence="2">The sequence shown here is derived from an EMBL/GenBank/DDBJ whole genome shotgun (WGS) entry which is preliminary data.</text>
</comment>
<sequence>MVGEAIWLQRGESEMKCRDEQLRWCLVGWFVELQGREGACKRLKEKVLHLVRWTLEVGCLLKVGFAKELWTLCFCLIYGGQGSWLSLIGELCPTPCKSSSSGSCGLAERGGGEGGPRADVGVGKEGQPCKGRYQHRCRHAPVWQSPTKPSWQRRTDGSVLELSRSFMKDPSGKELVVRAKELEPYKAMELTCDLRGRILIAFLGKGEEHWGFNTCFARGGGGGVGNYVKVVLLVVVSLYSWVLLIW</sequence>
<feature type="transmembrane region" description="Helical" evidence="1">
    <location>
        <begin position="227"/>
        <end position="245"/>
    </location>
</feature>
<keyword evidence="1" id="KW-0472">Membrane</keyword>
<evidence type="ECO:0000313" key="3">
    <source>
        <dbReference type="Proteomes" id="UP000288805"/>
    </source>
</evidence>
<gene>
    <name evidence="2" type="ORF">CK203_028353</name>
</gene>
<dbReference type="AlphaFoldDB" id="A0A438J082"/>
<organism evidence="2 3">
    <name type="scientific">Vitis vinifera</name>
    <name type="common">Grape</name>
    <dbReference type="NCBI Taxonomy" id="29760"/>
    <lineage>
        <taxon>Eukaryota</taxon>
        <taxon>Viridiplantae</taxon>
        <taxon>Streptophyta</taxon>
        <taxon>Embryophyta</taxon>
        <taxon>Tracheophyta</taxon>
        <taxon>Spermatophyta</taxon>
        <taxon>Magnoliopsida</taxon>
        <taxon>eudicotyledons</taxon>
        <taxon>Gunneridae</taxon>
        <taxon>Pentapetalae</taxon>
        <taxon>rosids</taxon>
        <taxon>Vitales</taxon>
        <taxon>Vitaceae</taxon>
        <taxon>Viteae</taxon>
        <taxon>Vitis</taxon>
    </lineage>
</organism>
<reference evidence="2 3" key="1">
    <citation type="journal article" date="2018" name="PLoS Genet.">
        <title>Population sequencing reveals clonal diversity and ancestral inbreeding in the grapevine cultivar Chardonnay.</title>
        <authorList>
            <person name="Roach M.J."/>
            <person name="Johnson D.L."/>
            <person name="Bohlmann J."/>
            <person name="van Vuuren H.J."/>
            <person name="Jones S.J."/>
            <person name="Pretorius I.S."/>
            <person name="Schmidt S.A."/>
            <person name="Borneman A.R."/>
        </authorList>
    </citation>
    <scope>NUCLEOTIDE SEQUENCE [LARGE SCALE GENOMIC DNA]</scope>
    <source>
        <strain evidence="3">cv. Chardonnay</strain>
        <tissue evidence="2">Leaf</tissue>
    </source>
</reference>